<organism evidence="9">
    <name type="scientific">Rhizochromulina marina</name>
    <dbReference type="NCBI Taxonomy" id="1034831"/>
    <lineage>
        <taxon>Eukaryota</taxon>
        <taxon>Sar</taxon>
        <taxon>Stramenopiles</taxon>
        <taxon>Ochrophyta</taxon>
        <taxon>Dictyochophyceae</taxon>
        <taxon>Rhizochromulinales</taxon>
        <taxon>Rhizochromulina</taxon>
    </lineage>
</organism>
<gene>
    <name evidence="9" type="ORF">RMAR1173_LOCUS14956</name>
</gene>
<evidence type="ECO:0000256" key="2">
    <source>
        <dbReference type="ARBA" id="ARBA00005557"/>
    </source>
</evidence>
<keyword evidence="5" id="KW-0496">Mitochondrion</keyword>
<evidence type="ECO:0000256" key="8">
    <source>
        <dbReference type="ARBA" id="ARBA00042721"/>
    </source>
</evidence>
<evidence type="ECO:0000256" key="4">
    <source>
        <dbReference type="ARBA" id="ARBA00022980"/>
    </source>
</evidence>
<evidence type="ECO:0000256" key="1">
    <source>
        <dbReference type="ARBA" id="ARBA00004173"/>
    </source>
</evidence>
<dbReference type="InterPro" id="IPR019716">
    <property type="entry name" value="Ribosomal_mL53"/>
</dbReference>
<dbReference type="EMBL" id="HBHJ01022685">
    <property type="protein sequence ID" value="CAD9700410.1"/>
    <property type="molecule type" value="Transcribed_RNA"/>
</dbReference>
<sequence>MYRVPKAEAVRLFKYVTAVDIKFHPWDSKATVAKELWRRLSSPALVKSNPKAAITIKALDTPAPPALSVKYVDGSDMHLEDMSTLNVVDAMSHIHMAAAAIDNVWVMEGKELDHD</sequence>
<dbReference type="PANTHER" id="PTHR33618:SF1">
    <property type="entry name" value="LARGE RIBOSOMAL SUBUNIT PROTEIN ML53"/>
    <property type="match status" value="1"/>
</dbReference>
<dbReference type="PANTHER" id="PTHR33618">
    <property type="entry name" value="39S RIBOSOMAL PROTEIN L53, MITOCHONDRIAL"/>
    <property type="match status" value="1"/>
</dbReference>
<dbReference type="GO" id="GO:0005762">
    <property type="term" value="C:mitochondrial large ribosomal subunit"/>
    <property type="evidence" value="ECO:0007669"/>
    <property type="project" value="TreeGrafter"/>
</dbReference>
<comment type="subcellular location">
    <subcellularLocation>
        <location evidence="1">Mitochondrion</location>
    </subcellularLocation>
</comment>
<accession>A0A7S2WQL9</accession>
<protein>
    <recommendedName>
        <fullName evidence="7">Large ribosomal subunit protein mL53</fullName>
    </recommendedName>
    <alternativeName>
        <fullName evidence="8">39S ribosomal protein L53, mitochondrial</fullName>
    </alternativeName>
</protein>
<keyword evidence="3" id="KW-0809">Transit peptide</keyword>
<reference evidence="9" key="1">
    <citation type="submission" date="2021-01" db="EMBL/GenBank/DDBJ databases">
        <authorList>
            <person name="Corre E."/>
            <person name="Pelletier E."/>
            <person name="Niang G."/>
            <person name="Scheremetjew M."/>
            <person name="Finn R."/>
            <person name="Kale V."/>
            <person name="Holt S."/>
            <person name="Cochrane G."/>
            <person name="Meng A."/>
            <person name="Brown T."/>
            <person name="Cohen L."/>
        </authorList>
    </citation>
    <scope>NUCLEOTIDE SEQUENCE</scope>
    <source>
        <strain evidence="9">CCMP1243</strain>
    </source>
</reference>
<dbReference type="Pfam" id="PF10780">
    <property type="entry name" value="MRP_L53"/>
    <property type="match status" value="1"/>
</dbReference>
<evidence type="ECO:0000256" key="7">
    <source>
        <dbReference type="ARBA" id="ARBA00035180"/>
    </source>
</evidence>
<dbReference type="AlphaFoldDB" id="A0A7S2WQL9"/>
<evidence type="ECO:0000313" key="9">
    <source>
        <dbReference type="EMBL" id="CAD9700410.1"/>
    </source>
</evidence>
<name>A0A7S2WQL9_9STRA</name>
<evidence type="ECO:0000256" key="5">
    <source>
        <dbReference type="ARBA" id="ARBA00023128"/>
    </source>
</evidence>
<proteinExistence type="inferred from homology"/>
<dbReference type="InterPro" id="IPR052473">
    <property type="entry name" value="mtLSU_mL53"/>
</dbReference>
<keyword evidence="6" id="KW-0687">Ribonucleoprotein</keyword>
<comment type="similarity">
    <text evidence="2">Belongs to the mitochondrion-specific ribosomal protein mL53 family.</text>
</comment>
<keyword evidence="4" id="KW-0689">Ribosomal protein</keyword>
<evidence type="ECO:0000256" key="3">
    <source>
        <dbReference type="ARBA" id="ARBA00022946"/>
    </source>
</evidence>
<dbReference type="Gene3D" id="3.40.30.10">
    <property type="entry name" value="Glutaredoxin"/>
    <property type="match status" value="1"/>
</dbReference>
<evidence type="ECO:0000256" key="6">
    <source>
        <dbReference type="ARBA" id="ARBA00023274"/>
    </source>
</evidence>